<feature type="compositionally biased region" description="Polar residues" evidence="1">
    <location>
        <begin position="163"/>
        <end position="177"/>
    </location>
</feature>
<reference evidence="2" key="1">
    <citation type="journal article" date="2015" name="Nature">
        <title>Complex archaea that bridge the gap between prokaryotes and eukaryotes.</title>
        <authorList>
            <person name="Spang A."/>
            <person name="Saw J.H."/>
            <person name="Jorgensen S.L."/>
            <person name="Zaremba-Niedzwiedzka K."/>
            <person name="Martijn J."/>
            <person name="Lind A.E."/>
            <person name="van Eijk R."/>
            <person name="Schleper C."/>
            <person name="Guy L."/>
            <person name="Ettema T.J."/>
        </authorList>
    </citation>
    <scope>NUCLEOTIDE SEQUENCE</scope>
</reference>
<dbReference type="EMBL" id="LAZR01005622">
    <property type="protein sequence ID" value="KKM98408.1"/>
    <property type="molecule type" value="Genomic_DNA"/>
</dbReference>
<proteinExistence type="predicted"/>
<sequence length="177" mass="18943">MSKRLTVILKAILCLAVGGVVGYFIGAAKTGLWLRAYLMNSNASWLSQHIHYLAQIRTGRAQESAADIEKTLDNSIAQLSMAGRDYQGQFHPEKLPGGYLSALRAARVYADAGYRGAFSTASLRILDKVTPPAGKYCSPALRELQKASSKPATQPAVRPGSPQAPQGASTQPAEAKR</sequence>
<evidence type="ECO:0000313" key="2">
    <source>
        <dbReference type="EMBL" id="KKM98408.1"/>
    </source>
</evidence>
<dbReference type="AlphaFoldDB" id="A0A0F9LYH5"/>
<organism evidence="2">
    <name type="scientific">marine sediment metagenome</name>
    <dbReference type="NCBI Taxonomy" id="412755"/>
    <lineage>
        <taxon>unclassified sequences</taxon>
        <taxon>metagenomes</taxon>
        <taxon>ecological metagenomes</taxon>
    </lineage>
</organism>
<evidence type="ECO:0000256" key="1">
    <source>
        <dbReference type="SAM" id="MobiDB-lite"/>
    </source>
</evidence>
<gene>
    <name evidence="2" type="ORF">LCGC14_1158270</name>
</gene>
<name>A0A0F9LYH5_9ZZZZ</name>
<feature type="region of interest" description="Disordered" evidence="1">
    <location>
        <begin position="141"/>
        <end position="177"/>
    </location>
</feature>
<comment type="caution">
    <text evidence="2">The sequence shown here is derived from an EMBL/GenBank/DDBJ whole genome shotgun (WGS) entry which is preliminary data.</text>
</comment>
<accession>A0A0F9LYH5</accession>
<protein>
    <submittedName>
        <fullName evidence="2">Uncharacterized protein</fullName>
    </submittedName>
</protein>